<evidence type="ECO:0000256" key="4">
    <source>
        <dbReference type="ARBA" id="ARBA00022529"/>
    </source>
</evidence>
<evidence type="ECO:0000256" key="2">
    <source>
        <dbReference type="ARBA" id="ARBA00006722"/>
    </source>
</evidence>
<dbReference type="Pfam" id="PF10868">
    <property type="entry name" value="Defensin_like"/>
    <property type="match status" value="1"/>
</dbReference>
<sequence length="57" mass="6322">VAQKERCCQEHYELGSCQPGQDDKAPSGKCYAFCKASCYKGGFCKANGNKHHCHCYC</sequence>
<evidence type="ECO:0000256" key="5">
    <source>
        <dbReference type="ARBA" id="ARBA00022577"/>
    </source>
</evidence>
<organism evidence="8 9">
    <name type="scientific">Turnera subulata</name>
    <dbReference type="NCBI Taxonomy" id="218843"/>
    <lineage>
        <taxon>Eukaryota</taxon>
        <taxon>Viridiplantae</taxon>
        <taxon>Streptophyta</taxon>
        <taxon>Embryophyta</taxon>
        <taxon>Tracheophyta</taxon>
        <taxon>Spermatophyta</taxon>
        <taxon>Magnoliopsida</taxon>
        <taxon>eudicotyledons</taxon>
        <taxon>Gunneridae</taxon>
        <taxon>Pentapetalae</taxon>
        <taxon>rosids</taxon>
        <taxon>fabids</taxon>
        <taxon>Malpighiales</taxon>
        <taxon>Passifloraceae</taxon>
        <taxon>Turnera</taxon>
    </lineage>
</organism>
<comment type="subcellular location">
    <subcellularLocation>
        <location evidence="1">Secreted</location>
    </subcellularLocation>
</comment>
<gene>
    <name evidence="8" type="ORF">Tsubulata_008779</name>
</gene>
<dbReference type="EMBL" id="JAKUCV010001458">
    <property type="protein sequence ID" value="KAJ4846264.1"/>
    <property type="molecule type" value="Genomic_DNA"/>
</dbReference>
<evidence type="ECO:0000313" key="8">
    <source>
        <dbReference type="EMBL" id="KAJ4846264.1"/>
    </source>
</evidence>
<evidence type="ECO:0000313" key="9">
    <source>
        <dbReference type="Proteomes" id="UP001141552"/>
    </source>
</evidence>
<evidence type="ECO:0000256" key="3">
    <source>
        <dbReference type="ARBA" id="ARBA00022525"/>
    </source>
</evidence>
<evidence type="ECO:0000256" key="6">
    <source>
        <dbReference type="ARBA" id="ARBA00022729"/>
    </source>
</evidence>
<dbReference type="AlphaFoldDB" id="A0A9Q0GCR1"/>
<feature type="non-terminal residue" evidence="8">
    <location>
        <position position="1"/>
    </location>
</feature>
<evidence type="ECO:0000256" key="7">
    <source>
        <dbReference type="ARBA" id="ARBA00022821"/>
    </source>
</evidence>
<reference evidence="8" key="1">
    <citation type="submission" date="2022-02" db="EMBL/GenBank/DDBJ databases">
        <authorList>
            <person name="Henning P.M."/>
            <person name="McCubbin A.G."/>
            <person name="Shore J.S."/>
        </authorList>
    </citation>
    <scope>NUCLEOTIDE SEQUENCE</scope>
    <source>
        <strain evidence="8">F60SS</strain>
        <tissue evidence="8">Leaves</tissue>
    </source>
</reference>
<accession>A0A9Q0GCR1</accession>
<dbReference type="GO" id="GO:0031640">
    <property type="term" value="P:killing of cells of another organism"/>
    <property type="evidence" value="ECO:0007669"/>
    <property type="project" value="UniProtKB-KW"/>
</dbReference>
<reference evidence="8" key="2">
    <citation type="journal article" date="2023" name="Plants (Basel)">
        <title>Annotation of the Turnera subulata (Passifloraceae) Draft Genome Reveals the S-Locus Evolved after the Divergence of Turneroideae from Passifloroideae in a Stepwise Manner.</title>
        <authorList>
            <person name="Henning P.M."/>
            <person name="Roalson E.H."/>
            <person name="Mir W."/>
            <person name="McCubbin A.G."/>
            <person name="Shore J.S."/>
        </authorList>
    </citation>
    <scope>NUCLEOTIDE SEQUENCE</scope>
    <source>
        <strain evidence="8">F60SS</strain>
    </source>
</reference>
<dbReference type="Proteomes" id="UP001141552">
    <property type="component" value="Unassembled WGS sequence"/>
</dbReference>
<comment type="caution">
    <text evidence="8">The sequence shown here is derived from an EMBL/GenBank/DDBJ whole genome shotgun (WGS) entry which is preliminary data.</text>
</comment>
<dbReference type="GO" id="GO:0050832">
    <property type="term" value="P:defense response to fungus"/>
    <property type="evidence" value="ECO:0007669"/>
    <property type="project" value="UniProtKB-KW"/>
</dbReference>
<keyword evidence="6" id="KW-0732">Signal</keyword>
<evidence type="ECO:0000256" key="1">
    <source>
        <dbReference type="ARBA" id="ARBA00004613"/>
    </source>
</evidence>
<dbReference type="InterPro" id="IPR022618">
    <property type="entry name" value="Defensin-like_20-28"/>
</dbReference>
<proteinExistence type="inferred from homology"/>
<keyword evidence="9" id="KW-1185">Reference proteome</keyword>
<keyword evidence="5" id="KW-0295">Fungicide</keyword>
<protein>
    <submittedName>
        <fullName evidence="8">Uncharacterized protein</fullName>
    </submittedName>
</protein>
<name>A0A9Q0GCR1_9ROSI</name>
<keyword evidence="7" id="KW-0611">Plant defense</keyword>
<keyword evidence="4" id="KW-0929">Antimicrobial</keyword>
<comment type="similarity">
    <text evidence="2">Belongs to the DEFL family.</text>
</comment>
<keyword evidence="3" id="KW-0964">Secreted</keyword>
<dbReference type="PANTHER" id="PTHR34453:SF3">
    <property type="entry name" value="DEFENSIN-LIKE (DEFL) FAMILY PROTEIN-RELATED"/>
    <property type="match status" value="1"/>
</dbReference>
<dbReference type="PANTHER" id="PTHR34453">
    <property type="entry name" value="DEFENSIN-LIKE (DEFL) FAMILY PROTEIN-RELATED"/>
    <property type="match status" value="1"/>
</dbReference>
<dbReference type="GO" id="GO:0005576">
    <property type="term" value="C:extracellular region"/>
    <property type="evidence" value="ECO:0007669"/>
    <property type="project" value="UniProtKB-SubCell"/>
</dbReference>
<dbReference type="OrthoDB" id="813477at2759"/>